<accession>A0A8J3ZP39</accession>
<comment type="caution">
    <text evidence="2">The sequence shown here is derived from an EMBL/GenBank/DDBJ whole genome shotgun (WGS) entry which is preliminary data.</text>
</comment>
<evidence type="ECO:0000313" key="3">
    <source>
        <dbReference type="Proteomes" id="UP000635606"/>
    </source>
</evidence>
<feature type="transmembrane region" description="Helical" evidence="1">
    <location>
        <begin position="75"/>
        <end position="94"/>
    </location>
</feature>
<proteinExistence type="predicted"/>
<evidence type="ECO:0000313" key="2">
    <source>
        <dbReference type="EMBL" id="GIJ67577.1"/>
    </source>
</evidence>
<protein>
    <submittedName>
        <fullName evidence="2">Uncharacterized protein</fullName>
    </submittedName>
</protein>
<keyword evidence="1" id="KW-0472">Membrane</keyword>
<keyword evidence="1" id="KW-1133">Transmembrane helix</keyword>
<feature type="transmembrane region" description="Helical" evidence="1">
    <location>
        <begin position="100"/>
        <end position="118"/>
    </location>
</feature>
<dbReference type="AlphaFoldDB" id="A0A8J3ZP39"/>
<keyword evidence="3" id="KW-1185">Reference proteome</keyword>
<organism evidence="2 3">
    <name type="scientific">Virgisporangium ochraceum</name>
    <dbReference type="NCBI Taxonomy" id="65505"/>
    <lineage>
        <taxon>Bacteria</taxon>
        <taxon>Bacillati</taxon>
        <taxon>Actinomycetota</taxon>
        <taxon>Actinomycetes</taxon>
        <taxon>Micromonosporales</taxon>
        <taxon>Micromonosporaceae</taxon>
        <taxon>Virgisporangium</taxon>
    </lineage>
</organism>
<sequence>MDPRLSVLLPVPSALAHAATLRRQADYHAEVSDAAWADRVDMLRDMSIVVIGFAVGLVVLAVLARLPGVRRAARWVLVAGLVAQVGWLVVSGFLAPDFAATGTLVALMVFAVVAVVNLRRPQSRSA</sequence>
<name>A0A8J3ZP39_9ACTN</name>
<gene>
    <name evidence="2" type="ORF">Voc01_024940</name>
</gene>
<dbReference type="RefSeq" id="WP_203927532.1">
    <property type="nucleotide sequence ID" value="NZ_BOPH01000027.1"/>
</dbReference>
<dbReference type="EMBL" id="BOPH01000027">
    <property type="protein sequence ID" value="GIJ67577.1"/>
    <property type="molecule type" value="Genomic_DNA"/>
</dbReference>
<evidence type="ECO:0000256" key="1">
    <source>
        <dbReference type="SAM" id="Phobius"/>
    </source>
</evidence>
<keyword evidence="1" id="KW-0812">Transmembrane</keyword>
<reference evidence="2" key="1">
    <citation type="submission" date="2021-01" db="EMBL/GenBank/DDBJ databases">
        <title>Whole genome shotgun sequence of Virgisporangium ochraceum NBRC 16418.</title>
        <authorList>
            <person name="Komaki H."/>
            <person name="Tamura T."/>
        </authorList>
    </citation>
    <scope>NUCLEOTIDE SEQUENCE</scope>
    <source>
        <strain evidence="2">NBRC 16418</strain>
    </source>
</reference>
<dbReference type="Proteomes" id="UP000635606">
    <property type="component" value="Unassembled WGS sequence"/>
</dbReference>
<feature type="transmembrane region" description="Helical" evidence="1">
    <location>
        <begin position="42"/>
        <end position="63"/>
    </location>
</feature>